<dbReference type="PANTHER" id="PTHR43191">
    <property type="entry name" value="RRNA METHYLTRANSFERASE 3"/>
    <property type="match status" value="1"/>
</dbReference>
<dbReference type="PANTHER" id="PTHR43191:SF2">
    <property type="entry name" value="RRNA METHYLTRANSFERASE 3, MITOCHONDRIAL"/>
    <property type="match status" value="1"/>
</dbReference>
<dbReference type="EMBL" id="NBTM02000001">
    <property type="protein sequence ID" value="PNL92073.1"/>
    <property type="molecule type" value="Genomic_DNA"/>
</dbReference>
<dbReference type="RefSeq" id="WP_083069576.1">
    <property type="nucleotide sequence ID" value="NZ_JALXKY010000002.1"/>
</dbReference>
<evidence type="ECO:0000256" key="2">
    <source>
        <dbReference type="ARBA" id="ARBA00022603"/>
    </source>
</evidence>
<accession>A0A2J9PP07</accession>
<dbReference type="Pfam" id="PF00588">
    <property type="entry name" value="SpoU_methylase"/>
    <property type="match status" value="1"/>
</dbReference>
<dbReference type="InterPro" id="IPR029064">
    <property type="entry name" value="Ribosomal_eL30-like_sf"/>
</dbReference>
<evidence type="ECO:0000256" key="1">
    <source>
        <dbReference type="ARBA" id="ARBA00007228"/>
    </source>
</evidence>
<dbReference type="Proteomes" id="UP000192813">
    <property type="component" value="Unassembled WGS sequence"/>
</dbReference>
<dbReference type="InterPro" id="IPR001537">
    <property type="entry name" value="SpoU_MeTrfase"/>
</dbReference>
<feature type="domain" description="RNA 2-O ribose methyltransferase substrate binding" evidence="4">
    <location>
        <begin position="33"/>
        <end position="106"/>
    </location>
</feature>
<dbReference type="InterPro" id="IPR053888">
    <property type="entry name" value="MRM3-like_sub_bind"/>
</dbReference>
<dbReference type="InterPro" id="IPR029028">
    <property type="entry name" value="Alpha/beta_knot_MTases"/>
</dbReference>
<evidence type="ECO:0000256" key="3">
    <source>
        <dbReference type="ARBA" id="ARBA00022679"/>
    </source>
</evidence>
<dbReference type="SUPFAM" id="SSF55315">
    <property type="entry name" value="L30e-like"/>
    <property type="match status" value="1"/>
</dbReference>
<dbReference type="GO" id="GO:0008173">
    <property type="term" value="F:RNA methyltransferase activity"/>
    <property type="evidence" value="ECO:0007669"/>
    <property type="project" value="InterPro"/>
</dbReference>
<name>A0A2J9PP07_9LACT</name>
<dbReference type="GO" id="GO:0005737">
    <property type="term" value="C:cytoplasm"/>
    <property type="evidence" value="ECO:0007669"/>
    <property type="project" value="UniProtKB-ARBA"/>
</dbReference>
<dbReference type="InterPro" id="IPR013123">
    <property type="entry name" value="SpoU_subst-bd"/>
</dbReference>
<evidence type="ECO:0000259" key="4">
    <source>
        <dbReference type="SMART" id="SM00967"/>
    </source>
</evidence>
<dbReference type="GO" id="GO:0003723">
    <property type="term" value="F:RNA binding"/>
    <property type="evidence" value="ECO:0007669"/>
    <property type="project" value="InterPro"/>
</dbReference>
<dbReference type="Gene3D" id="3.40.1280.10">
    <property type="match status" value="1"/>
</dbReference>
<evidence type="ECO:0000313" key="6">
    <source>
        <dbReference type="Proteomes" id="UP000192813"/>
    </source>
</evidence>
<dbReference type="Gene3D" id="3.30.1330.30">
    <property type="match status" value="1"/>
</dbReference>
<dbReference type="GO" id="GO:0032259">
    <property type="term" value="P:methylation"/>
    <property type="evidence" value="ECO:0007669"/>
    <property type="project" value="UniProtKB-KW"/>
</dbReference>
<organism evidence="5 6">
    <name type="scientific">Aerococcus viridans</name>
    <dbReference type="NCBI Taxonomy" id="1377"/>
    <lineage>
        <taxon>Bacteria</taxon>
        <taxon>Bacillati</taxon>
        <taxon>Bacillota</taxon>
        <taxon>Bacilli</taxon>
        <taxon>Lactobacillales</taxon>
        <taxon>Aerococcaceae</taxon>
        <taxon>Aerococcus</taxon>
    </lineage>
</organism>
<sequence length="264" mass="28914">MVERLISSVQNQQIKELKKLFTRKGRKKAGQYLLEGPHLVEMAIKADAEIQMIYYVPESSHQNVMQVQALKADLPLTQVTPEVAKALSQTDHHQDIFAVASLPQAKSLDIDQLSKGLLILDHVQDPGNLGTLIRTADAFGYRDVLLGSGTVDLYNDKVLRSMQGSHFAVNTYEVDLVEVIPQLQEAGYFITTTELNNQAQASNAFDLKAKGKWALVMGNEGNGVSQATSQLADMALYIPMSGSAESLNVAVAGAIVMYQFPIHD</sequence>
<dbReference type="SMART" id="SM00967">
    <property type="entry name" value="SpoU_sub_bind"/>
    <property type="match status" value="1"/>
</dbReference>
<dbReference type="Pfam" id="PF22435">
    <property type="entry name" value="MRM3-like_sub_bind"/>
    <property type="match status" value="1"/>
</dbReference>
<dbReference type="CDD" id="cd18095">
    <property type="entry name" value="SpoU-like_rRNA-MTase"/>
    <property type="match status" value="1"/>
</dbReference>
<dbReference type="AlphaFoldDB" id="A0A2J9PP07"/>
<dbReference type="InterPro" id="IPR051259">
    <property type="entry name" value="rRNA_Methyltransferase"/>
</dbReference>
<keyword evidence="2 5" id="KW-0489">Methyltransferase</keyword>
<dbReference type="InterPro" id="IPR029026">
    <property type="entry name" value="tRNA_m1G_MTases_N"/>
</dbReference>
<protein>
    <submittedName>
        <fullName evidence="5">RNA methyltransferase</fullName>
    </submittedName>
</protein>
<comment type="similarity">
    <text evidence="1">Belongs to the class IV-like SAM-binding methyltransferase superfamily. RNA methyltransferase TrmH family.</text>
</comment>
<dbReference type="SUPFAM" id="SSF75217">
    <property type="entry name" value="alpha/beta knot"/>
    <property type="match status" value="1"/>
</dbReference>
<proteinExistence type="inferred from homology"/>
<gene>
    <name evidence="5" type="ORF">A6J77_007460</name>
</gene>
<evidence type="ECO:0000313" key="5">
    <source>
        <dbReference type="EMBL" id="PNL92073.1"/>
    </source>
</evidence>
<keyword evidence="3 5" id="KW-0808">Transferase</keyword>
<reference evidence="6" key="1">
    <citation type="submission" date="2017-12" db="EMBL/GenBank/DDBJ databases">
        <title>FDA dAtabase for Regulatory Grade micrObial Sequences (FDA-ARGOS): Supporting development and validation of Infectious Disease Dx tests.</title>
        <authorList>
            <person name="Hoffmann M."/>
            <person name="Allard M."/>
            <person name="Evans P."/>
            <person name="Brown E."/>
            <person name="Tallon L."/>
            <person name="Sadzewicz L."/>
            <person name="Sengamalay N."/>
            <person name="Ott S."/>
            <person name="Godinez A."/>
            <person name="Nagaraj S."/>
            <person name="Vavikolanu K."/>
            <person name="Aluvathingal J."/>
            <person name="Nadendla S."/>
            <person name="Sichtig H."/>
        </authorList>
    </citation>
    <scope>NUCLEOTIDE SEQUENCE [LARGE SCALE GENOMIC DNA]</scope>
    <source>
        <strain evidence="6">FDAARGOS_249</strain>
    </source>
</reference>
<dbReference type="GO" id="GO:0006396">
    <property type="term" value="P:RNA processing"/>
    <property type="evidence" value="ECO:0007669"/>
    <property type="project" value="InterPro"/>
</dbReference>
<comment type="caution">
    <text evidence="5">The sequence shown here is derived from an EMBL/GenBank/DDBJ whole genome shotgun (WGS) entry which is preliminary data.</text>
</comment>